<dbReference type="EMBL" id="JAACLJ010000005">
    <property type="protein sequence ID" value="KAF4585860.1"/>
    <property type="molecule type" value="Genomic_DNA"/>
</dbReference>
<proteinExistence type="predicted"/>
<organism evidence="2 3">
    <name type="scientific">Ophiocordyceps camponoti-floridani</name>
    <dbReference type="NCBI Taxonomy" id="2030778"/>
    <lineage>
        <taxon>Eukaryota</taxon>
        <taxon>Fungi</taxon>
        <taxon>Dikarya</taxon>
        <taxon>Ascomycota</taxon>
        <taxon>Pezizomycotina</taxon>
        <taxon>Sordariomycetes</taxon>
        <taxon>Hypocreomycetidae</taxon>
        <taxon>Hypocreales</taxon>
        <taxon>Ophiocordycipitaceae</taxon>
        <taxon>Ophiocordyceps</taxon>
    </lineage>
</organism>
<comment type="caution">
    <text evidence="2">The sequence shown here is derived from an EMBL/GenBank/DDBJ whole genome shotgun (WGS) entry which is preliminary data.</text>
</comment>
<evidence type="ECO:0000313" key="3">
    <source>
        <dbReference type="Proteomes" id="UP000562929"/>
    </source>
</evidence>
<keyword evidence="3" id="KW-1185">Reference proteome</keyword>
<feature type="region of interest" description="Disordered" evidence="1">
    <location>
        <begin position="295"/>
        <end position="319"/>
    </location>
</feature>
<evidence type="ECO:0000256" key="1">
    <source>
        <dbReference type="SAM" id="MobiDB-lite"/>
    </source>
</evidence>
<accession>A0A8H4Q560</accession>
<evidence type="ECO:0008006" key="4">
    <source>
        <dbReference type="Google" id="ProtNLM"/>
    </source>
</evidence>
<dbReference type="OrthoDB" id="3558741at2759"/>
<feature type="compositionally biased region" description="Basic and acidic residues" evidence="1">
    <location>
        <begin position="299"/>
        <end position="319"/>
    </location>
</feature>
<gene>
    <name evidence="2" type="ORF">GQ602_005165</name>
</gene>
<protein>
    <recommendedName>
        <fullName evidence="4">Cytidyltransferase-like domain-containing protein</fullName>
    </recommendedName>
</protein>
<dbReference type="SUPFAM" id="SSF52374">
    <property type="entry name" value="Nucleotidylyl transferase"/>
    <property type="match status" value="1"/>
</dbReference>
<evidence type="ECO:0000313" key="2">
    <source>
        <dbReference type="EMBL" id="KAF4585860.1"/>
    </source>
</evidence>
<name>A0A8H4Q560_9HYPO</name>
<dbReference type="Gene3D" id="3.40.50.620">
    <property type="entry name" value="HUPs"/>
    <property type="match status" value="1"/>
</dbReference>
<dbReference type="Proteomes" id="UP000562929">
    <property type="component" value="Unassembled WGS sequence"/>
</dbReference>
<dbReference type="InterPro" id="IPR014729">
    <property type="entry name" value="Rossmann-like_a/b/a_fold"/>
</dbReference>
<sequence>MTQARHLSLDLQTIAAEQGLSLQVPPLEDAVLRPGKANQLLVFPGSFNPPHRGHEALLEHVLVSDGSLVGAIVIPTDDEKLASKNRHDGRPLLLSKEQRVALWRGSEFVSRDRRVWIFDGSEAVWAVFRDRLRRRLSRFDVRFVLLTGPDLVTSRCIVDPGSWMCVDSITSDVSRRADFRSQCSLRQLPGCTPWEPCSSSSDEGSSVSASVDYDPLGYPLVSAAALWQCQTSRKPLRRYRFAASSSPGTEHAPSSTEIRRVIASFDGIQLERELERLAINPLLLLRLARQGGPYSAPVVRDRGRDHQSRKAKVDEQANW</sequence>
<dbReference type="AlphaFoldDB" id="A0A8H4Q560"/>
<reference evidence="2 3" key="1">
    <citation type="journal article" date="2020" name="G3 (Bethesda)">
        <title>Genetic Underpinnings of Host Manipulation by Ophiocordyceps as Revealed by Comparative Transcriptomics.</title>
        <authorList>
            <person name="Will I."/>
            <person name="Das B."/>
            <person name="Trinh T."/>
            <person name="Brachmann A."/>
            <person name="Ohm R.A."/>
            <person name="de Bekker C."/>
        </authorList>
    </citation>
    <scope>NUCLEOTIDE SEQUENCE [LARGE SCALE GENOMIC DNA]</scope>
    <source>
        <strain evidence="2 3">EC05</strain>
    </source>
</reference>